<proteinExistence type="predicted"/>
<keyword evidence="2" id="KW-1185">Reference proteome</keyword>
<comment type="caution">
    <text evidence="1">The sequence shown here is derived from an EMBL/GenBank/DDBJ whole genome shotgun (WGS) entry which is preliminary data.</text>
</comment>
<evidence type="ECO:0000313" key="2">
    <source>
        <dbReference type="Proteomes" id="UP001060085"/>
    </source>
</evidence>
<organism evidence="1 2">
    <name type="scientific">Catharanthus roseus</name>
    <name type="common">Madagascar periwinkle</name>
    <name type="synonym">Vinca rosea</name>
    <dbReference type="NCBI Taxonomy" id="4058"/>
    <lineage>
        <taxon>Eukaryota</taxon>
        <taxon>Viridiplantae</taxon>
        <taxon>Streptophyta</taxon>
        <taxon>Embryophyta</taxon>
        <taxon>Tracheophyta</taxon>
        <taxon>Spermatophyta</taxon>
        <taxon>Magnoliopsida</taxon>
        <taxon>eudicotyledons</taxon>
        <taxon>Gunneridae</taxon>
        <taxon>Pentapetalae</taxon>
        <taxon>asterids</taxon>
        <taxon>lamiids</taxon>
        <taxon>Gentianales</taxon>
        <taxon>Apocynaceae</taxon>
        <taxon>Rauvolfioideae</taxon>
        <taxon>Vinceae</taxon>
        <taxon>Catharanthinae</taxon>
        <taxon>Catharanthus</taxon>
    </lineage>
</organism>
<protein>
    <submittedName>
        <fullName evidence="1">Uncharacterized protein</fullName>
    </submittedName>
</protein>
<reference evidence="2" key="1">
    <citation type="journal article" date="2023" name="Nat. Plants">
        <title>Single-cell RNA sequencing provides a high-resolution roadmap for understanding the multicellular compartmentation of specialized metabolism.</title>
        <authorList>
            <person name="Sun S."/>
            <person name="Shen X."/>
            <person name="Li Y."/>
            <person name="Li Y."/>
            <person name="Wang S."/>
            <person name="Li R."/>
            <person name="Zhang H."/>
            <person name="Shen G."/>
            <person name="Guo B."/>
            <person name="Wei J."/>
            <person name="Xu J."/>
            <person name="St-Pierre B."/>
            <person name="Chen S."/>
            <person name="Sun C."/>
        </authorList>
    </citation>
    <scope>NUCLEOTIDE SEQUENCE [LARGE SCALE GENOMIC DNA]</scope>
</reference>
<dbReference type="Proteomes" id="UP001060085">
    <property type="component" value="Linkage Group LG05"/>
</dbReference>
<dbReference type="EMBL" id="CM044705">
    <property type="protein sequence ID" value="KAI5664349.1"/>
    <property type="molecule type" value="Genomic_DNA"/>
</dbReference>
<sequence>MKLWHLQVNSVIKPFFCSKSISSSYRSYSSKASAFVNACPFPVVGWGQTALVALVLLVHPLHFLDLYVFVTGQSLGFLSSWPLFALCYHFVLWYCADKVYLSRVFGNVINALGVTVSLPKSLISDIGGSEFTKHFGICYRDWICRPLTKLKEGWMAVPPFTKQCLKRNISIGRAHSERRNERAAPVASDSKRVVSTAPMSEDRIAQDYKLSRGRDNPKTIGSKPGTVRMKSAKMCPADESWPRLNLVSDRAASLLLAASPTQDSAFLD</sequence>
<accession>A0ACC0AW39</accession>
<gene>
    <name evidence="1" type="ORF">M9H77_23672</name>
</gene>
<evidence type="ECO:0000313" key="1">
    <source>
        <dbReference type="EMBL" id="KAI5664349.1"/>
    </source>
</evidence>
<name>A0ACC0AW39_CATRO</name>